<dbReference type="PROSITE" id="PS00122">
    <property type="entry name" value="CARBOXYLESTERASE_B_1"/>
    <property type="match status" value="1"/>
</dbReference>
<evidence type="ECO:0000313" key="6">
    <source>
        <dbReference type="Proteomes" id="UP000738349"/>
    </source>
</evidence>
<evidence type="ECO:0000256" key="1">
    <source>
        <dbReference type="ARBA" id="ARBA00005964"/>
    </source>
</evidence>
<dbReference type="InterPro" id="IPR019826">
    <property type="entry name" value="Carboxylesterase_B_AS"/>
</dbReference>
<dbReference type="Gene3D" id="3.40.50.1820">
    <property type="entry name" value="alpha/beta hydrolase"/>
    <property type="match status" value="1"/>
</dbReference>
<protein>
    <recommendedName>
        <fullName evidence="3">Carboxylic ester hydrolase</fullName>
        <ecNumber evidence="3">3.1.1.-</ecNumber>
    </recommendedName>
</protein>
<evidence type="ECO:0000259" key="4">
    <source>
        <dbReference type="Pfam" id="PF00135"/>
    </source>
</evidence>
<gene>
    <name evidence="5" type="ORF">EDB81DRAFT_944511</name>
</gene>
<comment type="similarity">
    <text evidence="1 3">Belongs to the type-B carboxylesterase/lipase family.</text>
</comment>
<evidence type="ECO:0000313" key="5">
    <source>
        <dbReference type="EMBL" id="KAH7155959.1"/>
    </source>
</evidence>
<comment type="caution">
    <text evidence="5">The sequence shown here is derived from an EMBL/GenBank/DDBJ whole genome shotgun (WGS) entry which is preliminary data.</text>
</comment>
<name>A0A9P9JDE4_9HYPO</name>
<dbReference type="InterPro" id="IPR002018">
    <property type="entry name" value="CarbesteraseB"/>
</dbReference>
<feature type="domain" description="Carboxylesterase type B" evidence="4">
    <location>
        <begin position="60"/>
        <end position="288"/>
    </location>
</feature>
<dbReference type="EMBL" id="JAGMUV010000005">
    <property type="protein sequence ID" value="KAH7155959.1"/>
    <property type="molecule type" value="Genomic_DNA"/>
</dbReference>
<sequence>MAMKEGSVVCHHPELGLIGGVISSPTTTQFRNLLYATIPKRWEHSELVTDLSQYCEPGQPYDATAWGPLSPQQDASIDFDFGLIGKQLPVDRELVCDEHKCLNLVISKPTGDLKGLPVLVFIHGGGFFLGGNSWPQYDLRKLVELSIAKEKPIIAVGVNYRLGLLGFLASGDLSEPQIAGNYGLFDQANAFKWVKRNIQGFGGDPLSVTVMGESAGSISTLLHVLRQEPSFQRAMAMSGDPRLRPPQPLAKNEVLYHSLLDELALKHFPTRERVAALREIDWRRLVASPLTLRSLPTINSDIRGFEETIEGVGKQLRSSLSCFKTLVIGDCLHDVSVFMSAYVNDAALG</sequence>
<dbReference type="GO" id="GO:0016787">
    <property type="term" value="F:hydrolase activity"/>
    <property type="evidence" value="ECO:0007669"/>
    <property type="project" value="UniProtKB-KW"/>
</dbReference>
<dbReference type="PANTHER" id="PTHR43142:SF1">
    <property type="entry name" value="CARBOXYLIC ESTER HYDROLASE"/>
    <property type="match status" value="1"/>
</dbReference>
<dbReference type="EC" id="3.1.1.-" evidence="3"/>
<keyword evidence="6" id="KW-1185">Reference proteome</keyword>
<accession>A0A9P9JDE4</accession>
<keyword evidence="2 3" id="KW-0378">Hydrolase</keyword>
<dbReference type="SUPFAM" id="SSF53474">
    <property type="entry name" value="alpha/beta-Hydrolases"/>
    <property type="match status" value="1"/>
</dbReference>
<dbReference type="InterPro" id="IPR029058">
    <property type="entry name" value="AB_hydrolase_fold"/>
</dbReference>
<evidence type="ECO:0000256" key="2">
    <source>
        <dbReference type="ARBA" id="ARBA00022801"/>
    </source>
</evidence>
<reference evidence="5" key="1">
    <citation type="journal article" date="2021" name="Nat. Commun.">
        <title>Genetic determinants of endophytism in the Arabidopsis root mycobiome.</title>
        <authorList>
            <person name="Mesny F."/>
            <person name="Miyauchi S."/>
            <person name="Thiergart T."/>
            <person name="Pickel B."/>
            <person name="Atanasova L."/>
            <person name="Karlsson M."/>
            <person name="Huettel B."/>
            <person name="Barry K.W."/>
            <person name="Haridas S."/>
            <person name="Chen C."/>
            <person name="Bauer D."/>
            <person name="Andreopoulos W."/>
            <person name="Pangilinan J."/>
            <person name="LaButti K."/>
            <person name="Riley R."/>
            <person name="Lipzen A."/>
            <person name="Clum A."/>
            <person name="Drula E."/>
            <person name="Henrissat B."/>
            <person name="Kohler A."/>
            <person name="Grigoriev I.V."/>
            <person name="Martin F.M."/>
            <person name="Hacquard S."/>
        </authorList>
    </citation>
    <scope>NUCLEOTIDE SEQUENCE</scope>
    <source>
        <strain evidence="5">MPI-CAGE-AT-0147</strain>
    </source>
</reference>
<evidence type="ECO:0000256" key="3">
    <source>
        <dbReference type="RuleBase" id="RU361235"/>
    </source>
</evidence>
<proteinExistence type="inferred from homology"/>
<dbReference type="Proteomes" id="UP000738349">
    <property type="component" value="Unassembled WGS sequence"/>
</dbReference>
<organism evidence="5 6">
    <name type="scientific">Dactylonectria macrodidyma</name>
    <dbReference type="NCBI Taxonomy" id="307937"/>
    <lineage>
        <taxon>Eukaryota</taxon>
        <taxon>Fungi</taxon>
        <taxon>Dikarya</taxon>
        <taxon>Ascomycota</taxon>
        <taxon>Pezizomycotina</taxon>
        <taxon>Sordariomycetes</taxon>
        <taxon>Hypocreomycetidae</taxon>
        <taxon>Hypocreales</taxon>
        <taxon>Nectriaceae</taxon>
        <taxon>Dactylonectria</taxon>
    </lineage>
</organism>
<dbReference type="Pfam" id="PF00135">
    <property type="entry name" value="COesterase"/>
    <property type="match status" value="1"/>
</dbReference>
<dbReference type="AlphaFoldDB" id="A0A9P9JDE4"/>
<dbReference type="PANTHER" id="PTHR43142">
    <property type="entry name" value="CARBOXYLIC ESTER HYDROLASE"/>
    <property type="match status" value="1"/>
</dbReference>
<dbReference type="OrthoDB" id="6846267at2759"/>